<gene>
    <name evidence="2" type="ORF">GN244_ATG20857</name>
</gene>
<proteinExistence type="predicted"/>
<sequence length="85" mass="10125">MAGLIRQVPLEGESVCDSPTKFHIEGDPLREDNFEEYTQREHRKTIKRRLSQENNCHRKQMRHRMALDDLPRHHNSDEDADVTQM</sequence>
<accession>A0A833SF37</accession>
<organism evidence="2 3">
    <name type="scientific">Phytophthora infestans</name>
    <name type="common">Potato late blight agent</name>
    <name type="synonym">Botrytis infestans</name>
    <dbReference type="NCBI Taxonomy" id="4787"/>
    <lineage>
        <taxon>Eukaryota</taxon>
        <taxon>Sar</taxon>
        <taxon>Stramenopiles</taxon>
        <taxon>Oomycota</taxon>
        <taxon>Peronosporomycetes</taxon>
        <taxon>Peronosporales</taxon>
        <taxon>Peronosporaceae</taxon>
        <taxon>Phytophthora</taxon>
    </lineage>
</organism>
<evidence type="ECO:0000313" key="3">
    <source>
        <dbReference type="Proteomes" id="UP000602510"/>
    </source>
</evidence>
<dbReference type="EMBL" id="WSZM01001424">
    <property type="protein sequence ID" value="KAF4027523.1"/>
    <property type="molecule type" value="Genomic_DNA"/>
</dbReference>
<evidence type="ECO:0000256" key="1">
    <source>
        <dbReference type="SAM" id="MobiDB-lite"/>
    </source>
</evidence>
<reference evidence="2" key="1">
    <citation type="submission" date="2020-04" db="EMBL/GenBank/DDBJ databases">
        <title>Hybrid Assembly of Korean Phytophthora infestans isolates.</title>
        <authorList>
            <person name="Prokchorchik M."/>
            <person name="Lee Y."/>
            <person name="Seo J."/>
            <person name="Cho J.-H."/>
            <person name="Park Y.-E."/>
            <person name="Jang D.-C."/>
            <person name="Im J.-S."/>
            <person name="Choi J.-G."/>
            <person name="Park H.-J."/>
            <person name="Lee G.-B."/>
            <person name="Lee Y.-G."/>
            <person name="Hong S.-Y."/>
            <person name="Cho K."/>
            <person name="Sohn K.H."/>
        </authorList>
    </citation>
    <scope>NUCLEOTIDE SEQUENCE</scope>
    <source>
        <strain evidence="2">KR_1_A1</strain>
    </source>
</reference>
<keyword evidence="3" id="KW-1185">Reference proteome</keyword>
<feature type="region of interest" description="Disordered" evidence="1">
    <location>
        <begin position="64"/>
        <end position="85"/>
    </location>
</feature>
<protein>
    <submittedName>
        <fullName evidence="2">Uncharacterized protein</fullName>
    </submittedName>
</protein>
<name>A0A833SF37_PHYIN</name>
<evidence type="ECO:0000313" key="2">
    <source>
        <dbReference type="EMBL" id="KAF4027523.1"/>
    </source>
</evidence>
<comment type="caution">
    <text evidence="2">The sequence shown here is derived from an EMBL/GenBank/DDBJ whole genome shotgun (WGS) entry which is preliminary data.</text>
</comment>
<dbReference type="AlphaFoldDB" id="A0A833SF37"/>
<dbReference type="Proteomes" id="UP000602510">
    <property type="component" value="Unassembled WGS sequence"/>
</dbReference>
<feature type="compositionally biased region" description="Basic and acidic residues" evidence="1">
    <location>
        <begin position="65"/>
        <end position="77"/>
    </location>
</feature>